<evidence type="ECO:0000259" key="4">
    <source>
        <dbReference type="PROSITE" id="PS51206"/>
    </source>
</evidence>
<dbReference type="Pfam" id="PF08706">
    <property type="entry name" value="D5_N"/>
    <property type="match status" value="1"/>
</dbReference>
<proteinExistence type="predicted"/>
<sequence>MTDTKKINKYYNALIHFLNNNKYDINQNKKYNLISYSNTFKGKFYIDANNSKEFISLYCDAICNNVDNLSILEIQPEYNFIIVDIDLKKPIEESNPGDRLYDNNLIMLVIKKYISVIETYLEIDKDNFNIAIFEKQKATDLHDIYKDGFHIIFPNVIANIETRHLIRYKVVELCKDENIFEAFIENADKIIDKAVVSSNGWFLYGSKKPDGYLYELKTMYSYNFSSIYDYTNKELSTEQIIKYFSFIYNKSKSCNKQGANKLIEFTNSDVNAEVNKLGINTTTKMTYEINNTKETLIKRAYKYAMFLSPARAANYEDWRNVGLALHNTDDSLLAAWIEFSKKCPSIYEKTEQGGCPKFWKLFKTPVHSSLLTIRSLAYWAKQDNPKEYELFNKEEFKNTLVQSSDNTWTIASSFYTKYLNRFVCSSCTKHIWWEFKNHRWYKIDGAASLIILLSKDFANDYLLEASNINNKIRNSDDSSRPLYEERYKMLNRIADKLKNITFKKKIIEESEALFLDAEFVDKLDSKINIIGFENGIYDLEIGKLRDGLPDDFVSLSTKNDYIKYSDKMPYIKKINEFLNQILPNETVKDYFLITLSTCLSGSTKEEKLYVLTGSGSNGKSLTMDLMFHSLGDYYMSCPITIITRKRGSSNETSPEKVRMKGKRCGVFQETDDGEKLNVGVMKEFTGGDKVLVRDLYKGANEMIEFKPQMKYFLTCNQLPVVPSNDDGTWRRLRVIEFNSRFVDNPIKENEFKINTNLKQEIQTWTSSFISYLIHIYETQYKDINYLKEPKEVMAKTNEYKLENDCYTEYVNENIIIELNNIITNKHIWEHFKLWHKNTYEGKPLPKKTDVEKNIFKIINNTFNNVEISKNNIKHINIKINDENDDL</sequence>
<dbReference type="GO" id="GO:0016817">
    <property type="term" value="F:hydrolase activity, acting on acid anhydrides"/>
    <property type="evidence" value="ECO:0007669"/>
    <property type="project" value="InterPro"/>
</dbReference>
<evidence type="ECO:0000256" key="3">
    <source>
        <dbReference type="ARBA" id="ARBA00022840"/>
    </source>
</evidence>
<dbReference type="InterPro" id="IPR027417">
    <property type="entry name" value="P-loop_NTPase"/>
</dbReference>
<keyword evidence="2" id="KW-0378">Hydrolase</keyword>
<dbReference type="InterPro" id="IPR006500">
    <property type="entry name" value="Helicase_put_C_phage/plasmid"/>
</dbReference>
<protein>
    <recommendedName>
        <fullName evidence="4">SF3 helicase domain-containing protein</fullName>
    </recommendedName>
</protein>
<reference evidence="5" key="1">
    <citation type="journal article" date="2020" name="Nature">
        <title>Giant virus diversity and host interactions through global metagenomics.</title>
        <authorList>
            <person name="Schulz F."/>
            <person name="Roux S."/>
            <person name="Paez-Espino D."/>
            <person name="Jungbluth S."/>
            <person name="Walsh D.A."/>
            <person name="Denef V.J."/>
            <person name="McMahon K.D."/>
            <person name="Konstantinidis K.T."/>
            <person name="Eloe-Fadrosh E.A."/>
            <person name="Kyrpides N.C."/>
            <person name="Woyke T."/>
        </authorList>
    </citation>
    <scope>NUCLEOTIDE SEQUENCE</scope>
    <source>
        <strain evidence="5">GVMAG-M-3300023179-82</strain>
    </source>
</reference>
<dbReference type="Gene3D" id="3.40.50.300">
    <property type="entry name" value="P-loop containing nucleotide triphosphate hydrolases"/>
    <property type="match status" value="1"/>
</dbReference>
<dbReference type="InterPro" id="IPR056443">
    <property type="entry name" value="AEP_C962R"/>
</dbReference>
<dbReference type="EMBL" id="MN739899">
    <property type="protein sequence ID" value="QHT76642.1"/>
    <property type="molecule type" value="Genomic_DNA"/>
</dbReference>
<evidence type="ECO:0000256" key="2">
    <source>
        <dbReference type="ARBA" id="ARBA00022801"/>
    </source>
</evidence>
<dbReference type="PROSITE" id="PS51206">
    <property type="entry name" value="SF3_HELICASE_1"/>
    <property type="match status" value="1"/>
</dbReference>
<dbReference type="InterPro" id="IPR014818">
    <property type="entry name" value="Phage/plasmid_primase_P4_C"/>
</dbReference>
<dbReference type="SUPFAM" id="SSF52540">
    <property type="entry name" value="P-loop containing nucleoside triphosphate hydrolases"/>
    <property type="match status" value="1"/>
</dbReference>
<dbReference type="PANTHER" id="PTHR35372:SF2">
    <property type="entry name" value="SF3 HELICASE DOMAIN-CONTAINING PROTEIN"/>
    <property type="match status" value="1"/>
</dbReference>
<dbReference type="Pfam" id="PF23162">
    <property type="entry name" value="AEP_C962R"/>
    <property type="match status" value="1"/>
</dbReference>
<evidence type="ECO:0000256" key="1">
    <source>
        <dbReference type="ARBA" id="ARBA00022741"/>
    </source>
</evidence>
<evidence type="ECO:0000313" key="5">
    <source>
        <dbReference type="EMBL" id="QHT76642.1"/>
    </source>
</evidence>
<dbReference type="Pfam" id="PF08707">
    <property type="entry name" value="PriCT_2"/>
    <property type="match status" value="1"/>
</dbReference>
<name>A0A6C0H7U0_9ZZZZ</name>
<keyword evidence="3" id="KW-0067">ATP-binding</keyword>
<dbReference type="GO" id="GO:0005524">
    <property type="term" value="F:ATP binding"/>
    <property type="evidence" value="ECO:0007669"/>
    <property type="project" value="UniProtKB-KW"/>
</dbReference>
<organism evidence="5">
    <name type="scientific">viral metagenome</name>
    <dbReference type="NCBI Taxonomy" id="1070528"/>
    <lineage>
        <taxon>unclassified sequences</taxon>
        <taxon>metagenomes</taxon>
        <taxon>organismal metagenomes</taxon>
    </lineage>
</organism>
<dbReference type="InterPro" id="IPR014819">
    <property type="entry name" value="PriCT_2"/>
</dbReference>
<dbReference type="PANTHER" id="PTHR35372">
    <property type="entry name" value="ATP BINDING PROTEIN-RELATED"/>
    <property type="match status" value="1"/>
</dbReference>
<dbReference type="InterPro" id="IPR014015">
    <property type="entry name" value="Helicase_SF3_DNA-vir"/>
</dbReference>
<feature type="domain" description="SF3 helicase" evidence="4">
    <location>
        <begin position="586"/>
        <end position="750"/>
    </location>
</feature>
<dbReference type="InterPro" id="IPR051620">
    <property type="entry name" value="ORF904-like_C"/>
</dbReference>
<dbReference type="NCBIfam" id="TIGR01613">
    <property type="entry name" value="primase_Cterm"/>
    <property type="match status" value="1"/>
</dbReference>
<accession>A0A6C0H7U0</accession>
<dbReference type="AlphaFoldDB" id="A0A6C0H7U0"/>
<keyword evidence="1" id="KW-0547">Nucleotide-binding</keyword>